<accession>A0A976GCP4</accession>
<dbReference type="AlphaFoldDB" id="A0A976GCP4"/>
<dbReference type="Gene3D" id="3.30.1330.40">
    <property type="entry name" value="RutC-like"/>
    <property type="match status" value="1"/>
</dbReference>
<dbReference type="PANTHER" id="PTHR43760:SF1">
    <property type="entry name" value="ENDORIBONUCLEASE L-PSP_CHORISMATE MUTASE-LIKE DOMAIN-CONTAINING PROTEIN"/>
    <property type="match status" value="1"/>
</dbReference>
<proteinExistence type="predicted"/>
<organism evidence="2 3">
    <name type="scientific">Cupriavidus oxalaticus</name>
    <dbReference type="NCBI Taxonomy" id="96344"/>
    <lineage>
        <taxon>Bacteria</taxon>
        <taxon>Pseudomonadati</taxon>
        <taxon>Pseudomonadota</taxon>
        <taxon>Betaproteobacteria</taxon>
        <taxon>Burkholderiales</taxon>
        <taxon>Burkholderiaceae</taxon>
        <taxon>Cupriavidus</taxon>
    </lineage>
</organism>
<dbReference type="CDD" id="cd02199">
    <property type="entry name" value="YjgF_YER057c_UK114_like_1"/>
    <property type="match status" value="1"/>
</dbReference>
<name>A0A976GCP4_9BURK</name>
<dbReference type="Proteomes" id="UP000256862">
    <property type="component" value="Plasmid CO2235_mp"/>
</dbReference>
<dbReference type="PANTHER" id="PTHR43760">
    <property type="entry name" value="ENDORIBONUCLEASE-RELATED"/>
    <property type="match status" value="1"/>
</dbReference>
<comment type="caution">
    <text evidence="2">The sequence shown here is derived from an EMBL/GenBank/DDBJ whole genome shotgun (WGS) entry which is preliminary data.</text>
</comment>
<reference evidence="2 3" key="1">
    <citation type="submission" date="2018-01" db="EMBL/GenBank/DDBJ databases">
        <authorList>
            <person name="Clerissi C."/>
        </authorList>
    </citation>
    <scope>NUCLEOTIDE SEQUENCE [LARGE SCALE GENOMIC DNA]</scope>
    <source>
        <strain evidence="2">Cupriavidus oxalaticus LMG 2235</strain>
        <plasmid evidence="3">co2235_mp</plasmid>
    </source>
</reference>
<feature type="domain" description="Endoribonuclease L-PSP/chorismate mutase-like" evidence="1">
    <location>
        <begin position="11"/>
        <end position="138"/>
    </location>
</feature>
<gene>
    <name evidence="2" type="ORF">CO2235_MP50005</name>
</gene>
<geneLocation type="plasmid" evidence="3">
    <name>co2235_mp</name>
</geneLocation>
<evidence type="ECO:0000259" key="1">
    <source>
        <dbReference type="Pfam" id="PF14588"/>
    </source>
</evidence>
<dbReference type="EMBL" id="OGUS01000140">
    <property type="protein sequence ID" value="SPC20818.1"/>
    <property type="molecule type" value="Genomic_DNA"/>
</dbReference>
<dbReference type="SUPFAM" id="SSF55298">
    <property type="entry name" value="YjgF-like"/>
    <property type="match status" value="1"/>
</dbReference>
<evidence type="ECO:0000313" key="3">
    <source>
        <dbReference type="Proteomes" id="UP000256862"/>
    </source>
</evidence>
<dbReference type="Pfam" id="PF14588">
    <property type="entry name" value="YjgF_endoribonc"/>
    <property type="match status" value="1"/>
</dbReference>
<protein>
    <recommendedName>
        <fullName evidence="1">Endoribonuclease L-PSP/chorismate mutase-like domain-containing protein</fullName>
    </recommendedName>
</protein>
<sequence>MEPVMNSATPEARLAAAGFVLPPAPVPRGSYAPACAFAGRISISGQTPRRDGIAMAGCCATEADIPAARVAAEVAMLNALAALRAAAGGRLAAVRQVTRLRGFVRAHGDFTRHSAVADSASALLALAFPDQALPARTVVGVASLPDRAWIEIELEACLA</sequence>
<dbReference type="InterPro" id="IPR013813">
    <property type="entry name" value="Endoribo_LPSP/chorism_mut-like"/>
</dbReference>
<dbReference type="InterPro" id="IPR035959">
    <property type="entry name" value="RutC-like_sf"/>
</dbReference>
<evidence type="ECO:0000313" key="2">
    <source>
        <dbReference type="EMBL" id="SPC20818.1"/>
    </source>
</evidence>